<sequence length="356" mass="40477">MKTGLFITLILCITSCHTTTTKHRQVAKETMVEVFETVKTPYKYGIVLAPPDSTKMFDSPTIFRMDSTWYMTYIVFDGMGYETWLAESPDLLNWDTKGRILSFTDSTWDASQKAGYVSLVDIEWGGTYQPKQHNGRYWLSYLGGSDHGYEAGQLGIGLASTQNVTAPAEWTRKPTPILSASDPDARWCDNLTIYKSLIIEDSEKVTGYPYVMYYNAKGQEKDANGQGFESIAMAVSDDLENWKRHGEQPLITMHQGICGDAQITKIDDLYVMFYFGAFWRPGAFERFACSYDLIHWTPWDGEDLIAPSEPYDNQFAHKPWVIKWNGIVYHFYNAVGDQGRVIALATSMDLRTTTEN</sequence>
<dbReference type="Gene3D" id="2.115.10.20">
    <property type="entry name" value="Glycosyl hydrolase domain, family 43"/>
    <property type="match status" value="2"/>
</dbReference>
<evidence type="ECO:0008006" key="3">
    <source>
        <dbReference type="Google" id="ProtNLM"/>
    </source>
</evidence>
<dbReference type="RefSeq" id="WP_177195133.1">
    <property type="nucleotide sequence ID" value="NZ_FOQO01000005.1"/>
</dbReference>
<reference evidence="1 2" key="1">
    <citation type="submission" date="2016-10" db="EMBL/GenBank/DDBJ databases">
        <authorList>
            <person name="de Groot N.N."/>
        </authorList>
    </citation>
    <scope>NUCLEOTIDE SEQUENCE [LARGE SCALE GENOMIC DNA]</scope>
    <source>
        <strain evidence="1 2">RK1</strain>
    </source>
</reference>
<dbReference type="Proteomes" id="UP000198670">
    <property type="component" value="Unassembled WGS sequence"/>
</dbReference>
<gene>
    <name evidence="1" type="ORF">SAMN05444682_10569</name>
</gene>
<dbReference type="InterPro" id="IPR023296">
    <property type="entry name" value="Glyco_hydro_beta-prop_sf"/>
</dbReference>
<accession>A0A1I3K2B9</accession>
<name>A0A1I3K2B9_9SPHI</name>
<keyword evidence="2" id="KW-1185">Reference proteome</keyword>
<dbReference type="STRING" id="1477437.SAMN05444682_10569"/>
<dbReference type="EMBL" id="FOQO01000005">
    <property type="protein sequence ID" value="SFI66661.1"/>
    <property type="molecule type" value="Genomic_DNA"/>
</dbReference>
<dbReference type="SUPFAM" id="SSF75005">
    <property type="entry name" value="Arabinanase/levansucrase/invertase"/>
    <property type="match status" value="1"/>
</dbReference>
<evidence type="ECO:0000313" key="2">
    <source>
        <dbReference type="Proteomes" id="UP000198670"/>
    </source>
</evidence>
<proteinExistence type="predicted"/>
<protein>
    <recommendedName>
        <fullName evidence="3">Glycosylase</fullName>
    </recommendedName>
</protein>
<organism evidence="1 2">
    <name type="scientific">Parapedobacter indicus</name>
    <dbReference type="NCBI Taxonomy" id="1477437"/>
    <lineage>
        <taxon>Bacteria</taxon>
        <taxon>Pseudomonadati</taxon>
        <taxon>Bacteroidota</taxon>
        <taxon>Sphingobacteriia</taxon>
        <taxon>Sphingobacteriales</taxon>
        <taxon>Sphingobacteriaceae</taxon>
        <taxon>Parapedobacter</taxon>
    </lineage>
</organism>
<evidence type="ECO:0000313" key="1">
    <source>
        <dbReference type="EMBL" id="SFI66661.1"/>
    </source>
</evidence>
<dbReference type="AlphaFoldDB" id="A0A1I3K2B9"/>